<evidence type="ECO:0000256" key="1">
    <source>
        <dbReference type="ARBA" id="ARBA00004418"/>
    </source>
</evidence>
<organism evidence="6 7">
    <name type="scientific">Skermanella aerolata</name>
    <dbReference type="NCBI Taxonomy" id="393310"/>
    <lineage>
        <taxon>Bacteria</taxon>
        <taxon>Pseudomonadati</taxon>
        <taxon>Pseudomonadota</taxon>
        <taxon>Alphaproteobacteria</taxon>
        <taxon>Rhodospirillales</taxon>
        <taxon>Azospirillaceae</taxon>
        <taxon>Skermanella</taxon>
    </lineage>
</organism>
<proteinExistence type="inferred from homology"/>
<dbReference type="Gene3D" id="3.90.76.10">
    <property type="entry name" value="Dipeptide-binding Protein, Domain 1"/>
    <property type="match status" value="1"/>
</dbReference>
<comment type="caution">
    <text evidence="6">The sequence shown here is derived from an EMBL/GenBank/DDBJ whole genome shotgun (WGS) entry which is preliminary data.</text>
</comment>
<evidence type="ECO:0000256" key="2">
    <source>
        <dbReference type="ARBA" id="ARBA00005695"/>
    </source>
</evidence>
<evidence type="ECO:0000256" key="3">
    <source>
        <dbReference type="ARBA" id="ARBA00022448"/>
    </source>
</evidence>
<dbReference type="GO" id="GO:0043190">
    <property type="term" value="C:ATP-binding cassette (ABC) transporter complex"/>
    <property type="evidence" value="ECO:0007669"/>
    <property type="project" value="InterPro"/>
</dbReference>
<reference evidence="6 7" key="1">
    <citation type="submission" date="2019-07" db="EMBL/GenBank/DDBJ databases">
        <title>Whole genome shotgun sequence of Skermanella aerolata NBRC 106429.</title>
        <authorList>
            <person name="Hosoyama A."/>
            <person name="Uohara A."/>
            <person name="Ohji S."/>
            <person name="Ichikawa N."/>
        </authorList>
    </citation>
    <scope>NUCLEOTIDE SEQUENCE [LARGE SCALE GENOMIC DNA]</scope>
    <source>
        <strain evidence="6 7">NBRC 106429</strain>
    </source>
</reference>
<accession>A0A512DPE7</accession>
<evidence type="ECO:0000313" key="7">
    <source>
        <dbReference type="Proteomes" id="UP000321523"/>
    </source>
</evidence>
<keyword evidence="3" id="KW-0813">Transport</keyword>
<dbReference type="Gene3D" id="3.10.105.10">
    <property type="entry name" value="Dipeptide-binding Protein, Domain 3"/>
    <property type="match status" value="1"/>
</dbReference>
<comment type="subcellular location">
    <subcellularLocation>
        <location evidence="1">Periplasm</location>
    </subcellularLocation>
</comment>
<dbReference type="InterPro" id="IPR000914">
    <property type="entry name" value="SBP_5_dom"/>
</dbReference>
<dbReference type="PIRSF" id="PIRSF002741">
    <property type="entry name" value="MppA"/>
    <property type="match status" value="1"/>
</dbReference>
<dbReference type="CDD" id="cd08516">
    <property type="entry name" value="PBP2_NikA_DppA_OppA_like_11"/>
    <property type="match status" value="1"/>
</dbReference>
<dbReference type="InterPro" id="IPR039424">
    <property type="entry name" value="SBP_5"/>
</dbReference>
<gene>
    <name evidence="6" type="ORF">SAE02_25000</name>
</gene>
<dbReference type="OrthoDB" id="9803988at2"/>
<sequence>MRISRRGFLVVGASLPLAGFAGKVMGQTSSGSSGKGGNLTIGLSSYPPNLQPWVNAGSAAGTMAALIHRGLLSFSADGQIQGELAESWERDGDTGWVFHLRQAKFQNGSPVRAEDIKWNLEQVADAKSTAYMRSQFQGVERIETPDERTVRLIMKQPTVAVPDWLATYFMPMVAPGTLSRDSFAVGAGPFKLKKLERGVSIDLEAFEGFYKPGMPKFETVRVVAYPDENLRVAALQSGDVDLIDYVPWAAMSQIEQDKNLRLDTTLGPYMYLTFNGRTGPFADARVRRAVALAIKRDDIVQSAFFGRGAPLEGLPLQEGTPYYDAARAHGWRRDLDAAKALLAEAGLSGGFSCTLLSTAQYGMHKNTAEVVQQNLADLNIVVNLHMPDWATRVALGNRGQYEFAVNGTAMESTDPDNLSSVLDDTAAPSFIRSTGITVPGLSALLHQGRAEFDTKKRRAIYAKVEDLVLQQAPFVGLAWRSQGYAMKANLQGFTNIPGPLSFYSATTLENASLA</sequence>
<dbReference type="Gene3D" id="3.40.190.10">
    <property type="entry name" value="Periplasmic binding protein-like II"/>
    <property type="match status" value="1"/>
</dbReference>
<evidence type="ECO:0000256" key="4">
    <source>
        <dbReference type="ARBA" id="ARBA00022729"/>
    </source>
</evidence>
<dbReference type="Proteomes" id="UP000321523">
    <property type="component" value="Unassembled WGS sequence"/>
</dbReference>
<dbReference type="PANTHER" id="PTHR30290">
    <property type="entry name" value="PERIPLASMIC BINDING COMPONENT OF ABC TRANSPORTER"/>
    <property type="match status" value="1"/>
</dbReference>
<comment type="similarity">
    <text evidence="2">Belongs to the bacterial solute-binding protein 5 family.</text>
</comment>
<dbReference type="RefSeq" id="WP_044428103.1">
    <property type="nucleotide sequence ID" value="NZ_BJYZ01000009.1"/>
</dbReference>
<dbReference type="PANTHER" id="PTHR30290:SF9">
    <property type="entry name" value="OLIGOPEPTIDE-BINDING PROTEIN APPA"/>
    <property type="match status" value="1"/>
</dbReference>
<dbReference type="GO" id="GO:0015833">
    <property type="term" value="P:peptide transport"/>
    <property type="evidence" value="ECO:0007669"/>
    <property type="project" value="TreeGrafter"/>
</dbReference>
<dbReference type="SUPFAM" id="SSF53850">
    <property type="entry name" value="Periplasmic binding protein-like II"/>
    <property type="match status" value="1"/>
</dbReference>
<keyword evidence="4" id="KW-0732">Signal</keyword>
<dbReference type="InterPro" id="IPR030678">
    <property type="entry name" value="Peptide/Ni-bd"/>
</dbReference>
<dbReference type="Pfam" id="PF00496">
    <property type="entry name" value="SBP_bac_5"/>
    <property type="match status" value="1"/>
</dbReference>
<evidence type="ECO:0000259" key="5">
    <source>
        <dbReference type="Pfam" id="PF00496"/>
    </source>
</evidence>
<protein>
    <submittedName>
        <fullName evidence="6">Diguanylate phosphodiesterase</fullName>
    </submittedName>
</protein>
<name>A0A512DPE7_9PROT</name>
<dbReference type="EMBL" id="BJYZ01000009">
    <property type="protein sequence ID" value="GEO38352.1"/>
    <property type="molecule type" value="Genomic_DNA"/>
</dbReference>
<evidence type="ECO:0000313" key="6">
    <source>
        <dbReference type="EMBL" id="GEO38352.1"/>
    </source>
</evidence>
<dbReference type="GO" id="GO:1904680">
    <property type="term" value="F:peptide transmembrane transporter activity"/>
    <property type="evidence" value="ECO:0007669"/>
    <property type="project" value="TreeGrafter"/>
</dbReference>
<keyword evidence="7" id="KW-1185">Reference proteome</keyword>
<dbReference type="GO" id="GO:0030288">
    <property type="term" value="C:outer membrane-bounded periplasmic space"/>
    <property type="evidence" value="ECO:0007669"/>
    <property type="project" value="UniProtKB-ARBA"/>
</dbReference>
<dbReference type="AlphaFoldDB" id="A0A512DPE7"/>
<feature type="domain" description="Solute-binding protein family 5" evidence="5">
    <location>
        <begin position="80"/>
        <end position="422"/>
    </location>
</feature>